<dbReference type="Proteomes" id="UP000433483">
    <property type="component" value="Unassembled WGS sequence"/>
</dbReference>
<evidence type="ECO:0000313" key="15">
    <source>
        <dbReference type="Proteomes" id="UP000488956"/>
    </source>
</evidence>
<evidence type="ECO:0000313" key="11">
    <source>
        <dbReference type="Proteomes" id="UP000437068"/>
    </source>
</evidence>
<evidence type="ECO:0000313" key="8">
    <source>
        <dbReference type="EMBL" id="KAE9305056.1"/>
    </source>
</evidence>
<dbReference type="AlphaFoldDB" id="A0A6A3YSB8"/>
<sequence length="72" mass="8097">MPPAWSPTLLTVCFMTHESWALVRSLVLHAPARAANSVHLRRRRGARRGAGTRKRCICGPPLCPLLWPLKTR</sequence>
<evidence type="ECO:0000313" key="9">
    <source>
        <dbReference type="Proteomes" id="UP000429523"/>
    </source>
</evidence>
<dbReference type="Proteomes" id="UP000488956">
    <property type="component" value="Unassembled WGS sequence"/>
</dbReference>
<feature type="chain" id="PRO_5036166838" description="Secreted protein" evidence="1">
    <location>
        <begin position="22"/>
        <end position="72"/>
    </location>
</feature>
<dbReference type="EMBL" id="QXGE01000723">
    <property type="protein sequence ID" value="KAE9305056.1"/>
    <property type="molecule type" value="Genomic_DNA"/>
</dbReference>
<evidence type="ECO:0000313" key="13">
    <source>
        <dbReference type="Proteomes" id="UP000441208"/>
    </source>
</evidence>
<evidence type="ECO:0000313" key="12">
    <source>
        <dbReference type="Proteomes" id="UP000440367"/>
    </source>
</evidence>
<evidence type="ECO:0000313" key="10">
    <source>
        <dbReference type="Proteomes" id="UP000433483"/>
    </source>
</evidence>
<dbReference type="Proteomes" id="UP000429523">
    <property type="component" value="Unassembled WGS sequence"/>
</dbReference>
<evidence type="ECO:0000313" key="5">
    <source>
        <dbReference type="EMBL" id="KAE9205369.1"/>
    </source>
</evidence>
<dbReference type="Proteomes" id="UP000476176">
    <property type="component" value="Unassembled WGS sequence"/>
</dbReference>
<dbReference type="EMBL" id="QXGF01001630">
    <property type="protein sequence ID" value="KAE8928750.1"/>
    <property type="molecule type" value="Genomic_DNA"/>
</dbReference>
<dbReference type="Proteomes" id="UP000441208">
    <property type="component" value="Unassembled WGS sequence"/>
</dbReference>
<accession>A0A6A3YSB8</accession>
<name>A0A6A3YSB8_9STRA</name>
<evidence type="ECO:0000256" key="1">
    <source>
        <dbReference type="SAM" id="SignalP"/>
    </source>
</evidence>
<comment type="caution">
    <text evidence="7">The sequence shown here is derived from an EMBL/GenBank/DDBJ whole genome shotgun (WGS) entry which is preliminary data.</text>
</comment>
<protein>
    <recommendedName>
        <fullName evidence="16">Secreted protein</fullName>
    </recommendedName>
</protein>
<dbReference type="EMBL" id="QXGB01000744">
    <property type="protein sequence ID" value="KAE9205369.1"/>
    <property type="molecule type" value="Genomic_DNA"/>
</dbReference>
<dbReference type="EMBL" id="QXFX01001557">
    <property type="protein sequence ID" value="KAE9088331.1"/>
    <property type="molecule type" value="Genomic_DNA"/>
</dbReference>
<proteinExistence type="predicted"/>
<evidence type="ECO:0000313" key="3">
    <source>
        <dbReference type="EMBL" id="KAE9081710.1"/>
    </source>
</evidence>
<reference evidence="9 10" key="1">
    <citation type="submission" date="2018-08" db="EMBL/GenBank/DDBJ databases">
        <title>Genomic investigation of the strawberry pathogen Phytophthora fragariae indicates pathogenicity is determined by transcriptional variation in three key races.</title>
        <authorList>
            <person name="Adams T.M."/>
            <person name="Armitage A.D."/>
            <person name="Sobczyk M.K."/>
            <person name="Bates H.J."/>
            <person name="Dunwell J.M."/>
            <person name="Nellist C.F."/>
            <person name="Harrison R.J."/>
        </authorList>
    </citation>
    <scope>NUCLEOTIDE SEQUENCE [LARGE SCALE GENOMIC DNA]</scope>
    <source>
        <strain evidence="8 11">A4</strain>
        <strain evidence="7 12">BC-1</strain>
        <strain evidence="6 14">BC-23</strain>
        <strain evidence="5 10">NOV-27</strain>
        <strain evidence="3 13">NOV-71</strain>
        <strain evidence="2 9">NOV-9</strain>
        <strain evidence="4 15">ONT-3</strain>
    </source>
</reference>
<feature type="signal peptide" evidence="1">
    <location>
        <begin position="1"/>
        <end position="21"/>
    </location>
</feature>
<dbReference type="EMBL" id="QXGC01000732">
    <property type="protein sequence ID" value="KAE9222911.1"/>
    <property type="molecule type" value="Genomic_DNA"/>
</dbReference>
<evidence type="ECO:0008006" key="16">
    <source>
        <dbReference type="Google" id="ProtNLM"/>
    </source>
</evidence>
<evidence type="ECO:0000313" key="7">
    <source>
        <dbReference type="EMBL" id="KAE9223811.1"/>
    </source>
</evidence>
<dbReference type="Proteomes" id="UP000437068">
    <property type="component" value="Unassembled WGS sequence"/>
</dbReference>
<evidence type="ECO:0000313" key="2">
    <source>
        <dbReference type="EMBL" id="KAE8928750.1"/>
    </source>
</evidence>
<dbReference type="EMBL" id="QXFZ01002029">
    <property type="protein sequence ID" value="KAE9081710.1"/>
    <property type="molecule type" value="Genomic_DNA"/>
</dbReference>
<evidence type="ECO:0000313" key="6">
    <source>
        <dbReference type="EMBL" id="KAE9222911.1"/>
    </source>
</evidence>
<dbReference type="EMBL" id="QXGD01000810">
    <property type="protein sequence ID" value="KAE9223811.1"/>
    <property type="molecule type" value="Genomic_DNA"/>
</dbReference>
<evidence type="ECO:0000313" key="14">
    <source>
        <dbReference type="Proteomes" id="UP000476176"/>
    </source>
</evidence>
<evidence type="ECO:0000313" key="4">
    <source>
        <dbReference type="EMBL" id="KAE9088331.1"/>
    </source>
</evidence>
<gene>
    <name evidence="8" type="ORF">PF001_g12777</name>
    <name evidence="7" type="ORF">PF002_g14870</name>
    <name evidence="6" type="ORF">PF004_g12681</name>
    <name evidence="5" type="ORF">PF005_g13418</name>
    <name evidence="3" type="ORF">PF007_g22551</name>
    <name evidence="2" type="ORF">PF009_g21114</name>
    <name evidence="4" type="ORF">PF010_g19415</name>
</gene>
<organism evidence="7 12">
    <name type="scientific">Phytophthora fragariae</name>
    <dbReference type="NCBI Taxonomy" id="53985"/>
    <lineage>
        <taxon>Eukaryota</taxon>
        <taxon>Sar</taxon>
        <taxon>Stramenopiles</taxon>
        <taxon>Oomycota</taxon>
        <taxon>Peronosporomycetes</taxon>
        <taxon>Peronosporales</taxon>
        <taxon>Peronosporaceae</taxon>
        <taxon>Phytophthora</taxon>
    </lineage>
</organism>
<keyword evidence="1" id="KW-0732">Signal</keyword>
<keyword evidence="10" id="KW-1185">Reference proteome</keyword>
<dbReference type="Proteomes" id="UP000440367">
    <property type="component" value="Unassembled WGS sequence"/>
</dbReference>